<dbReference type="GO" id="GO:0032259">
    <property type="term" value="P:methylation"/>
    <property type="evidence" value="ECO:0007669"/>
    <property type="project" value="InterPro"/>
</dbReference>
<dbReference type="PANTHER" id="PTHR44516">
    <property type="entry name" value="2-METHYL-6-PHYTYL-1,4-HYDROQUINONE METHYLTRANSFERASE, CHLOROPLASTIC"/>
    <property type="match status" value="1"/>
</dbReference>
<feature type="region of interest" description="Disordered" evidence="1">
    <location>
        <begin position="1"/>
        <end position="24"/>
    </location>
</feature>
<dbReference type="Gene3D" id="3.40.50.150">
    <property type="entry name" value="Vaccinia Virus protein VP39"/>
    <property type="match status" value="1"/>
</dbReference>
<evidence type="ECO:0000256" key="2">
    <source>
        <dbReference type="SAM" id="Phobius"/>
    </source>
</evidence>
<organism evidence="4">
    <name type="scientific">Chloropicon primus</name>
    <dbReference type="NCBI Taxonomy" id="1764295"/>
    <lineage>
        <taxon>Eukaryota</taxon>
        <taxon>Viridiplantae</taxon>
        <taxon>Chlorophyta</taxon>
        <taxon>Chloropicophyceae</taxon>
        <taxon>Chloropicales</taxon>
        <taxon>Chloropicaceae</taxon>
        <taxon>Chloropicon</taxon>
    </lineage>
</organism>
<feature type="domain" description="MPBQ/MBSQ family SAM-binding methyltransferase profile" evidence="3">
    <location>
        <begin position="64"/>
        <end position="277"/>
    </location>
</feature>
<keyword evidence="2" id="KW-0812">Transmembrane</keyword>
<feature type="transmembrane region" description="Helical" evidence="2">
    <location>
        <begin position="309"/>
        <end position="332"/>
    </location>
</feature>
<feature type="region of interest" description="Disordered" evidence="1">
    <location>
        <begin position="38"/>
        <end position="58"/>
    </location>
</feature>
<keyword evidence="2" id="KW-0472">Membrane</keyword>
<dbReference type="GO" id="GO:0051741">
    <property type="term" value="F:2-methyl-6-phytyl-1,4-benzoquinone methyltransferase activity"/>
    <property type="evidence" value="ECO:0007669"/>
    <property type="project" value="InterPro"/>
</dbReference>
<dbReference type="CDD" id="cd02440">
    <property type="entry name" value="AdoMet_MTases"/>
    <property type="match status" value="1"/>
</dbReference>
<dbReference type="InterPro" id="IPR031164">
    <property type="entry name" value="SAM_MPBQ_MSBQ_MT"/>
</dbReference>
<gene>
    <name evidence="4" type="ORF">CPRI1469_LOCUS8992</name>
</gene>
<dbReference type="InterPro" id="IPR044649">
    <property type="entry name" value="MPBQ/MSBQ_MT"/>
</dbReference>
<dbReference type="EMBL" id="HBHL01013669">
    <property type="protein sequence ID" value="CAD9720126.1"/>
    <property type="molecule type" value="Transcribed_RNA"/>
</dbReference>
<reference evidence="4" key="1">
    <citation type="submission" date="2021-01" db="EMBL/GenBank/DDBJ databases">
        <authorList>
            <person name="Corre E."/>
            <person name="Pelletier E."/>
            <person name="Niang G."/>
            <person name="Scheremetjew M."/>
            <person name="Finn R."/>
            <person name="Kale V."/>
            <person name="Holt S."/>
            <person name="Cochrane G."/>
            <person name="Meng A."/>
            <person name="Brown T."/>
            <person name="Cohen L."/>
        </authorList>
    </citation>
    <scope>NUCLEOTIDE SEQUENCE</scope>
    <source>
        <strain evidence="4">CCMP1205</strain>
    </source>
</reference>
<evidence type="ECO:0000256" key="1">
    <source>
        <dbReference type="SAM" id="MobiDB-lite"/>
    </source>
</evidence>
<protein>
    <recommendedName>
        <fullName evidence="3">MPBQ/MBSQ family SAM-binding methyltransferase profile domain-containing protein</fullName>
    </recommendedName>
</protein>
<sequence>MNARTTVVRTRARGGGERRRGGALRVGSRRDLHSSFLSREGRKRSLRTTTGSSAVGETTSSPFRLIQHKQEAWWFYRYLSQVYDHIVNPGHWTKDMREDALEPALLHVAKKRPLKVIDVGGGTGFSTTGIVEAGGSPENITLVDQSPHQLAKAKKKPQLQGCTIMEGDAENLQFPTNTFDRYVSCGSIEYWPDPQRGIVESYRVLKPGGMACMVGPVHPTHWLSRFMADAWMLFPTEAEYIKWFEAAGFSSIKLKRIGPKWYRGCRKHGLIMGCSVTGVKKLSAEGESPLKLGEMKENKAKTETNKFKLLLRVVLGSLAGFYYFVIPVYMWLKNLLLPKSVSFV</sequence>
<dbReference type="InterPro" id="IPR013216">
    <property type="entry name" value="Methyltransf_11"/>
</dbReference>
<accession>A0A7S2T6K5</accession>
<dbReference type="Pfam" id="PF08241">
    <property type="entry name" value="Methyltransf_11"/>
    <property type="match status" value="1"/>
</dbReference>
<dbReference type="AlphaFoldDB" id="A0A7S2T6K5"/>
<proteinExistence type="predicted"/>
<evidence type="ECO:0000259" key="3">
    <source>
        <dbReference type="PROSITE" id="PS51734"/>
    </source>
</evidence>
<feature type="compositionally biased region" description="Polar residues" evidence="1">
    <location>
        <begin position="47"/>
        <end position="58"/>
    </location>
</feature>
<keyword evidence="2" id="KW-1133">Transmembrane helix</keyword>
<dbReference type="SUPFAM" id="SSF53335">
    <property type="entry name" value="S-adenosyl-L-methionine-dependent methyltransferases"/>
    <property type="match status" value="1"/>
</dbReference>
<dbReference type="InterPro" id="IPR029063">
    <property type="entry name" value="SAM-dependent_MTases_sf"/>
</dbReference>
<name>A0A7S2T6K5_9CHLO</name>
<dbReference type="PANTHER" id="PTHR44516:SF11">
    <property type="entry name" value="2-METHYL-6-PHYTYL-1,4-HYDROQUINONE METHYLTRANSFERASE 2, CHLOROPLASTIC"/>
    <property type="match status" value="1"/>
</dbReference>
<dbReference type="PROSITE" id="PS51734">
    <property type="entry name" value="SAM_MPBQ_MSBQ_MT"/>
    <property type="match status" value="1"/>
</dbReference>
<evidence type="ECO:0000313" key="4">
    <source>
        <dbReference type="EMBL" id="CAD9720126.1"/>
    </source>
</evidence>